<name>M0C411_9EURY</name>
<comment type="catalytic activity">
    <reaction evidence="5">
        <text>an R-cob(III)alamin(out) + ATP + H2O = an R-cob(III)alamin(in) + ADP + phosphate + H(+)</text>
        <dbReference type="Rhea" id="RHEA:17873"/>
        <dbReference type="ChEBI" id="CHEBI:15377"/>
        <dbReference type="ChEBI" id="CHEBI:15378"/>
        <dbReference type="ChEBI" id="CHEBI:30616"/>
        <dbReference type="ChEBI" id="CHEBI:43474"/>
        <dbReference type="ChEBI" id="CHEBI:140785"/>
        <dbReference type="ChEBI" id="CHEBI:456216"/>
        <dbReference type="EC" id="7.6.2.8"/>
    </reaction>
</comment>
<keyword evidence="3" id="KW-0067">ATP-binding</keyword>
<dbReference type="PANTHER" id="PTHR42794:SF1">
    <property type="entry name" value="HEMIN IMPORT ATP-BINDING PROTEIN HMUV"/>
    <property type="match status" value="1"/>
</dbReference>
<dbReference type="SUPFAM" id="SSF52540">
    <property type="entry name" value="P-loop containing nucleoside triphosphate hydrolases"/>
    <property type="match status" value="1"/>
</dbReference>
<dbReference type="InterPro" id="IPR003593">
    <property type="entry name" value="AAA+_ATPase"/>
</dbReference>
<dbReference type="CDD" id="cd03214">
    <property type="entry name" value="ABC_Iron-Siderophores_B12_Hemin"/>
    <property type="match status" value="1"/>
</dbReference>
<evidence type="ECO:0000256" key="4">
    <source>
        <dbReference type="ARBA" id="ARBA00022967"/>
    </source>
</evidence>
<dbReference type="FunFam" id="3.40.50.300:FF:000134">
    <property type="entry name" value="Iron-enterobactin ABC transporter ATP-binding protein"/>
    <property type="match status" value="1"/>
</dbReference>
<dbReference type="GO" id="GO:0015420">
    <property type="term" value="F:ABC-type vitamin B12 transporter activity"/>
    <property type="evidence" value="ECO:0007669"/>
    <property type="project" value="UniProtKB-EC"/>
</dbReference>
<evidence type="ECO:0000256" key="3">
    <source>
        <dbReference type="ARBA" id="ARBA00022840"/>
    </source>
</evidence>
<gene>
    <name evidence="12" type="ORF">C476_16495</name>
</gene>
<evidence type="ECO:0000256" key="7">
    <source>
        <dbReference type="ARBA" id="ARBA00064420"/>
    </source>
</evidence>
<keyword evidence="4" id="KW-1278">Translocase</keyword>
<keyword evidence="13" id="KW-1185">Reference proteome</keyword>
<proteinExistence type="predicted"/>
<dbReference type="AlphaFoldDB" id="M0C411"/>
<dbReference type="GO" id="GO:0005524">
    <property type="term" value="F:ATP binding"/>
    <property type="evidence" value="ECO:0007669"/>
    <property type="project" value="UniProtKB-KW"/>
</dbReference>
<dbReference type="eggNOG" id="arCOG00198">
    <property type="taxonomic scope" value="Archaea"/>
</dbReference>
<protein>
    <recommendedName>
        <fullName evidence="9">Cobalamin import ATP-binding protein BtuD</fullName>
        <ecNumber evidence="8">7.6.2.8</ecNumber>
    </recommendedName>
    <alternativeName>
        <fullName evidence="10">Vitamin B12-transporting ATPase</fullName>
    </alternativeName>
</protein>
<dbReference type="Pfam" id="PF00005">
    <property type="entry name" value="ABC_tran"/>
    <property type="match status" value="1"/>
</dbReference>
<dbReference type="STRING" id="1230457.C476_16495"/>
<dbReference type="PROSITE" id="PS00211">
    <property type="entry name" value="ABC_TRANSPORTER_1"/>
    <property type="match status" value="1"/>
</dbReference>
<dbReference type="InterPro" id="IPR017871">
    <property type="entry name" value="ABC_transporter-like_CS"/>
</dbReference>
<keyword evidence="1" id="KW-0813">Transport</keyword>
<feature type="domain" description="ABC transporter" evidence="11">
    <location>
        <begin position="3"/>
        <end position="237"/>
    </location>
</feature>
<dbReference type="InterPro" id="IPR027417">
    <property type="entry name" value="P-loop_NTPase"/>
</dbReference>
<evidence type="ECO:0000256" key="1">
    <source>
        <dbReference type="ARBA" id="ARBA00022448"/>
    </source>
</evidence>
<dbReference type="OrthoDB" id="24644at2157"/>
<evidence type="ECO:0000256" key="6">
    <source>
        <dbReference type="ARBA" id="ARBA00058960"/>
    </source>
</evidence>
<dbReference type="PROSITE" id="PS50893">
    <property type="entry name" value="ABC_TRANSPORTER_2"/>
    <property type="match status" value="1"/>
</dbReference>
<evidence type="ECO:0000259" key="11">
    <source>
        <dbReference type="PROSITE" id="PS50893"/>
    </source>
</evidence>
<dbReference type="GO" id="GO:0016887">
    <property type="term" value="F:ATP hydrolysis activity"/>
    <property type="evidence" value="ECO:0007669"/>
    <property type="project" value="InterPro"/>
</dbReference>
<evidence type="ECO:0000256" key="10">
    <source>
        <dbReference type="ARBA" id="ARBA00077139"/>
    </source>
</evidence>
<reference evidence="12 13" key="1">
    <citation type="journal article" date="2014" name="PLoS Genet.">
        <title>Phylogenetically driven sequencing of extremely halophilic archaea reveals strategies for static and dynamic osmo-response.</title>
        <authorList>
            <person name="Becker E.A."/>
            <person name="Seitzer P.M."/>
            <person name="Tritt A."/>
            <person name="Larsen D."/>
            <person name="Krusor M."/>
            <person name="Yao A.I."/>
            <person name="Wu D."/>
            <person name="Madern D."/>
            <person name="Eisen J.A."/>
            <person name="Darling A.E."/>
            <person name="Facciotti M.T."/>
        </authorList>
    </citation>
    <scope>NUCLEOTIDE SEQUENCE [LARGE SCALE GENOMIC DNA]</scope>
    <source>
        <strain evidence="12 13">JCM 13563</strain>
    </source>
</reference>
<dbReference type="Proteomes" id="UP000011615">
    <property type="component" value="Unassembled WGS sequence"/>
</dbReference>
<evidence type="ECO:0000313" key="13">
    <source>
        <dbReference type="Proteomes" id="UP000011615"/>
    </source>
</evidence>
<comment type="subunit">
    <text evidence="7">The complex is composed of two ATP-binding proteins (BtuD), two transmembrane proteins (BtuC) and a solute-binding protein (BtuF).</text>
</comment>
<dbReference type="EC" id="7.6.2.8" evidence="8"/>
<dbReference type="PATRIC" id="fig|1230457.4.peg.3306"/>
<organism evidence="12 13">
    <name type="scientific">Natrinema limicola JCM 13563</name>
    <dbReference type="NCBI Taxonomy" id="1230457"/>
    <lineage>
        <taxon>Archaea</taxon>
        <taxon>Methanobacteriati</taxon>
        <taxon>Methanobacteriota</taxon>
        <taxon>Stenosarchaea group</taxon>
        <taxon>Halobacteria</taxon>
        <taxon>Halobacteriales</taxon>
        <taxon>Natrialbaceae</taxon>
        <taxon>Natrinema</taxon>
    </lineage>
</organism>
<evidence type="ECO:0000256" key="8">
    <source>
        <dbReference type="ARBA" id="ARBA00066387"/>
    </source>
</evidence>
<dbReference type="PANTHER" id="PTHR42794">
    <property type="entry name" value="HEMIN IMPORT ATP-BINDING PROTEIN HMUV"/>
    <property type="match status" value="1"/>
</dbReference>
<evidence type="ECO:0000256" key="5">
    <source>
        <dbReference type="ARBA" id="ARBA00050590"/>
    </source>
</evidence>
<comment type="caution">
    <text evidence="12">The sequence shown here is derived from an EMBL/GenBank/DDBJ whole genome shotgun (WGS) entry which is preliminary data.</text>
</comment>
<dbReference type="RefSeq" id="WP_008014894.1">
    <property type="nucleotide sequence ID" value="NZ_AOIT01000068.1"/>
</dbReference>
<dbReference type="SMART" id="SM00382">
    <property type="entry name" value="AAA"/>
    <property type="match status" value="1"/>
</dbReference>
<dbReference type="EMBL" id="AOIT01000068">
    <property type="protein sequence ID" value="ELZ17047.1"/>
    <property type="molecule type" value="Genomic_DNA"/>
</dbReference>
<comment type="function">
    <text evidence="6">Required for corrinoid utilization. Probably part of the ABC transporter complex BtuCDF involved in cobalamin (vitamin B12) import. Probably responsible for energy coupling to the transport system.</text>
</comment>
<evidence type="ECO:0000256" key="2">
    <source>
        <dbReference type="ARBA" id="ARBA00022741"/>
    </source>
</evidence>
<dbReference type="Gene3D" id="3.40.50.300">
    <property type="entry name" value="P-loop containing nucleotide triphosphate hydrolases"/>
    <property type="match status" value="1"/>
</dbReference>
<evidence type="ECO:0000256" key="9">
    <source>
        <dbReference type="ARBA" id="ARBA00073649"/>
    </source>
</evidence>
<keyword evidence="2" id="KW-0547">Nucleotide-binding</keyword>
<evidence type="ECO:0000313" key="12">
    <source>
        <dbReference type="EMBL" id="ELZ17047.1"/>
    </source>
</evidence>
<sequence>MTLEITDLRFQYGDLTVLDGINMRVDAGEIVGLLGPNGSGKSTLLKSIPRIHNPDAGQITIDGRNVEAFSPNELARVASYVPQHNDSALPATVFETVLQGRRPHGGWSPSDADREAVTDVLERLEIEQFATRRMSDLSGGQQQKVRFGRALVGDPSVMVLDEPTSALDLKHRLDVMDLVSTHVQNRDVAVVAALHDLNLATRYCDRIVLLHNGRIYDTGSLEILTPDTIRTVYGANVSVVHHEGERFIVPDTSSRTDDTDIS</sequence>
<dbReference type="InterPro" id="IPR003439">
    <property type="entry name" value="ABC_transporter-like_ATP-bd"/>
</dbReference>
<accession>M0C411</accession>